<reference evidence="2 3" key="1">
    <citation type="submission" date="2016-08" db="EMBL/GenBank/DDBJ databases">
        <authorList>
            <person name="Seilhamer J.J."/>
        </authorList>
    </citation>
    <scope>NUCLEOTIDE SEQUENCE [LARGE SCALE GENOMIC DNA]</scope>
    <source>
        <strain evidence="2 3">A37T2</strain>
    </source>
</reference>
<dbReference type="Gene3D" id="1.20.120.520">
    <property type="entry name" value="nmb1532 protein domain like"/>
    <property type="match status" value="1"/>
</dbReference>
<gene>
    <name evidence="2" type="ORF">GA0116948_107100</name>
</gene>
<dbReference type="RefSeq" id="WP_089712334.1">
    <property type="nucleotide sequence ID" value="NZ_FMAR01000007.1"/>
</dbReference>
<dbReference type="STRING" id="1335309.GA0116948_107100"/>
<dbReference type="EMBL" id="FMAR01000007">
    <property type="protein sequence ID" value="SCC38834.1"/>
    <property type="molecule type" value="Genomic_DNA"/>
</dbReference>
<dbReference type="Proteomes" id="UP000242818">
    <property type="component" value="Unassembled WGS sequence"/>
</dbReference>
<evidence type="ECO:0000313" key="3">
    <source>
        <dbReference type="Proteomes" id="UP000242818"/>
    </source>
</evidence>
<evidence type="ECO:0000259" key="1">
    <source>
        <dbReference type="Pfam" id="PF01814"/>
    </source>
</evidence>
<dbReference type="InterPro" id="IPR012312">
    <property type="entry name" value="Hemerythrin-like"/>
</dbReference>
<feature type="domain" description="Hemerythrin-like" evidence="1">
    <location>
        <begin position="10"/>
        <end position="122"/>
    </location>
</feature>
<dbReference type="AlphaFoldDB" id="A0A1C4E5H5"/>
<evidence type="ECO:0000313" key="2">
    <source>
        <dbReference type="EMBL" id="SCC38834.1"/>
    </source>
</evidence>
<proteinExistence type="predicted"/>
<keyword evidence="3" id="KW-1185">Reference proteome</keyword>
<name>A0A1C4E5H5_9BACT</name>
<organism evidence="2 3">
    <name type="scientific">Chitinophaga costaii</name>
    <dbReference type="NCBI Taxonomy" id="1335309"/>
    <lineage>
        <taxon>Bacteria</taxon>
        <taxon>Pseudomonadati</taxon>
        <taxon>Bacteroidota</taxon>
        <taxon>Chitinophagia</taxon>
        <taxon>Chitinophagales</taxon>
        <taxon>Chitinophagaceae</taxon>
        <taxon>Chitinophaga</taxon>
    </lineage>
</organism>
<dbReference type="Pfam" id="PF01814">
    <property type="entry name" value="Hemerythrin"/>
    <property type="match status" value="1"/>
</dbReference>
<protein>
    <submittedName>
        <fullName evidence="2">Hemerythrin HHE cation binding domain-containing protein</fullName>
    </submittedName>
</protein>
<dbReference type="OrthoDB" id="9793254at2"/>
<accession>A0A1C4E5H5</accession>
<sequence>MPLHATLQPLMEEHQRILQACDYLYKTEHKPALTTQERFAFVVKTFQQEMVPHQRKEQYIFDACKGKLPELDFLIAELEAEHLHLSRLYSTLTETVELDEVIDQIAEALTVHILKEEAHFYEIVQRQLPEIIDNIVW</sequence>